<organism evidence="5">
    <name type="scientific">Clostridium butyricum</name>
    <dbReference type="NCBI Taxonomy" id="1492"/>
    <lineage>
        <taxon>Bacteria</taxon>
        <taxon>Bacillati</taxon>
        <taxon>Bacillota</taxon>
        <taxon>Clostridia</taxon>
        <taxon>Eubacteriales</taxon>
        <taxon>Clostridiaceae</taxon>
        <taxon>Clostridium</taxon>
    </lineage>
</organism>
<evidence type="ECO:0000256" key="3">
    <source>
        <dbReference type="SAM" id="Phobius"/>
    </source>
</evidence>
<comment type="subcellular location">
    <subcellularLocation>
        <location evidence="1">Membrane</location>
    </subcellularLocation>
</comment>
<keyword evidence="3" id="KW-1133">Transmembrane helix</keyword>
<dbReference type="AlphaFoldDB" id="A0A6N3HF56"/>
<dbReference type="InterPro" id="IPR050515">
    <property type="entry name" value="Beta-lactam/transpept"/>
</dbReference>
<dbReference type="SUPFAM" id="SSF56601">
    <property type="entry name" value="beta-lactamase/transpeptidase-like"/>
    <property type="match status" value="1"/>
</dbReference>
<feature type="domain" description="Penicillin-binding protein transpeptidase" evidence="4">
    <location>
        <begin position="247"/>
        <end position="533"/>
    </location>
</feature>
<dbReference type="Pfam" id="PF00905">
    <property type="entry name" value="Transpeptidase"/>
    <property type="match status" value="1"/>
</dbReference>
<evidence type="ECO:0000313" key="5">
    <source>
        <dbReference type="EMBL" id="VYU74740.1"/>
    </source>
</evidence>
<protein>
    <submittedName>
        <fullName evidence="5">Stage V sporulation protein D</fullName>
    </submittedName>
</protein>
<sequence>MLFIFIEKLYKKQRILYVTAFLFTLLILLTMRIYKLQLHPSEKVQSSYQNHQEENITNLDYMILDCNGKDLMKYDKKYVLVIDVKPFTLNNYEETLEDLMALNFIMKSEDPQFNYSNIMKQGGKVYYNISEDTYNKINKLKNIKGIYTYISDTVDGKKAWSIENMLSKICEGNNAEGTIEGDLYNYLKNNETPKGEFYLDDKAIYSKQSVSVSDENRNLRLTIDKDMQDKVEEVLDSDKYNYLKNIGVIIMESDSGKIKSMVQKDESEANINLGIEQMGYEPGSIYKIITLSSALECGIININDTYTCKGDICKTPHGKITVEKAFEISCNDVFAQIGSKLGYDKLMEYSKSQGLYNRVLNFAGTNRNEAMGIMPNEDSGMNNISIGQCMNVTPIQMLGAINTVVNDGVYEKPYIIEAILDKDENVVEEFKKDEKKVYSETTAKIVQNAMTEVVKNGTGKKAYMDNVIIGGKTGSATGSNGKTHGWFTGYFMKDNKKYTMIVFTPDIELIKNANNNDAGGGDTAAPIFKDIVEKLCNK</sequence>
<gene>
    <name evidence="5" type="primary">spoVD_3</name>
    <name evidence="5" type="ORF">CBLFYP62_03741</name>
</gene>
<keyword evidence="2 3" id="KW-0472">Membrane</keyword>
<dbReference type="GO" id="GO:0071555">
    <property type="term" value="P:cell wall organization"/>
    <property type="evidence" value="ECO:0007669"/>
    <property type="project" value="TreeGrafter"/>
</dbReference>
<dbReference type="InterPro" id="IPR012338">
    <property type="entry name" value="Beta-lactam/transpept-like"/>
</dbReference>
<accession>A0A6N3HF56</accession>
<dbReference type="EMBL" id="CACRTU010000049">
    <property type="protein sequence ID" value="VYU74740.1"/>
    <property type="molecule type" value="Genomic_DNA"/>
</dbReference>
<dbReference type="PANTHER" id="PTHR30627:SF1">
    <property type="entry name" value="PEPTIDOGLYCAN D,D-TRANSPEPTIDASE FTSI"/>
    <property type="match status" value="1"/>
</dbReference>
<dbReference type="Gene3D" id="3.40.710.10">
    <property type="entry name" value="DD-peptidase/beta-lactamase superfamily"/>
    <property type="match status" value="1"/>
</dbReference>
<feature type="transmembrane region" description="Helical" evidence="3">
    <location>
        <begin position="15"/>
        <end position="34"/>
    </location>
</feature>
<reference evidence="5" key="1">
    <citation type="submission" date="2019-11" db="EMBL/GenBank/DDBJ databases">
        <authorList>
            <person name="Feng L."/>
        </authorList>
    </citation>
    <scope>NUCLEOTIDE SEQUENCE</scope>
    <source>
        <strain evidence="5">CButyricumLFYP62</strain>
    </source>
</reference>
<evidence type="ECO:0000259" key="4">
    <source>
        <dbReference type="Pfam" id="PF00905"/>
    </source>
</evidence>
<keyword evidence="3" id="KW-0812">Transmembrane</keyword>
<name>A0A6N3HF56_CLOBU</name>
<dbReference type="PANTHER" id="PTHR30627">
    <property type="entry name" value="PEPTIDOGLYCAN D,D-TRANSPEPTIDASE"/>
    <property type="match status" value="1"/>
</dbReference>
<dbReference type="GO" id="GO:0005886">
    <property type="term" value="C:plasma membrane"/>
    <property type="evidence" value="ECO:0007669"/>
    <property type="project" value="TreeGrafter"/>
</dbReference>
<proteinExistence type="predicted"/>
<evidence type="ECO:0000256" key="1">
    <source>
        <dbReference type="ARBA" id="ARBA00004370"/>
    </source>
</evidence>
<dbReference type="GO" id="GO:0008658">
    <property type="term" value="F:penicillin binding"/>
    <property type="evidence" value="ECO:0007669"/>
    <property type="project" value="InterPro"/>
</dbReference>
<dbReference type="InterPro" id="IPR001460">
    <property type="entry name" value="PCN-bd_Tpept"/>
</dbReference>
<evidence type="ECO:0000256" key="2">
    <source>
        <dbReference type="ARBA" id="ARBA00023136"/>
    </source>
</evidence>